<evidence type="ECO:0000313" key="1">
    <source>
        <dbReference type="EMBL" id="ARU48546.1"/>
    </source>
</evidence>
<dbReference type="RefSeq" id="WP_238099222.1">
    <property type="nucleotide sequence ID" value="NZ_CP021416.1"/>
</dbReference>
<protein>
    <submittedName>
        <fullName evidence="1">Uncharacterized protein</fullName>
    </submittedName>
</protein>
<dbReference type="InterPro" id="IPR036812">
    <property type="entry name" value="NAD(P)_OxRdtase_dom_sf"/>
</dbReference>
<proteinExistence type="predicted"/>
<dbReference type="EMBL" id="CP021416">
    <property type="protein sequence ID" value="ARU48546.1"/>
    <property type="molecule type" value="Genomic_DNA"/>
</dbReference>
<sequence>MSDGKYYTPLQVAHKLGLGVMSSSSLLQMHLFQKPFKPEIGYLLDSHMELQSDIQLALQFVRSTRGIVTSLFSSSKSEHVSSNLEIATTNATNTTKYNLLYKVER</sequence>
<gene>
    <name evidence="1" type="ORF">Sdiek1_1382</name>
</gene>
<keyword evidence="2" id="KW-1185">Reference proteome</keyword>
<dbReference type="Gene3D" id="3.20.20.100">
    <property type="entry name" value="NADP-dependent oxidoreductase domain"/>
    <property type="match status" value="1"/>
</dbReference>
<name>A0A1Y0HLT0_9BACT</name>
<dbReference type="KEGG" id="suls:Sdiek1_1382"/>
<dbReference type="Proteomes" id="UP000196005">
    <property type="component" value="Chromosome"/>
</dbReference>
<organism evidence="1 2">
    <name type="scientific">Sulfurospirillum diekertiae</name>
    <dbReference type="NCBI Taxonomy" id="1854492"/>
    <lineage>
        <taxon>Bacteria</taxon>
        <taxon>Pseudomonadati</taxon>
        <taxon>Campylobacterota</taxon>
        <taxon>Epsilonproteobacteria</taxon>
        <taxon>Campylobacterales</taxon>
        <taxon>Sulfurospirillaceae</taxon>
        <taxon>Sulfurospirillum</taxon>
    </lineage>
</organism>
<dbReference type="SUPFAM" id="SSF51430">
    <property type="entry name" value="NAD(P)-linked oxidoreductase"/>
    <property type="match status" value="1"/>
</dbReference>
<dbReference type="AlphaFoldDB" id="A0A1Y0HLT0"/>
<reference evidence="2" key="1">
    <citation type="submission" date="2017-05" db="EMBL/GenBank/DDBJ databases">
        <title>Dechlorination kinetics govern the competition between two new strains of the genus Sulfurospirillum.</title>
        <authorList>
            <person name="Buttet G.F."/>
            <person name="Murray A.M."/>
            <person name="Goris T."/>
            <person name="Burion M."/>
            <person name="Lin B."/>
            <person name="Rolle M."/>
            <person name="Maillard J."/>
        </authorList>
    </citation>
    <scope>NUCLEOTIDE SEQUENCE [LARGE SCALE GENOMIC DNA]</scope>
    <source>
        <strain evidence="2">SL2-1</strain>
    </source>
</reference>
<accession>A0A1Y0HLT0</accession>
<evidence type="ECO:0000313" key="2">
    <source>
        <dbReference type="Proteomes" id="UP000196005"/>
    </source>
</evidence>